<protein>
    <submittedName>
        <fullName evidence="2">Uncharacterized protein</fullName>
    </submittedName>
</protein>
<sequence length="132" mass="12723">MAKQKPQAAPAGEPAAALPQGVPSVDPPAAADPVGGTATVGASDGLVESQPGNTETLGGGDPLSQSGGEDDPAPPAPQPPEPAAMVQALVLSDGPFGRCGDVREFNAVHAAAIEAGGFIDTHPNAVASAKGS</sequence>
<gene>
    <name evidence="2" type="ORF">ACEU0G_001019</name>
</gene>
<feature type="compositionally biased region" description="Pro residues" evidence="1">
    <location>
        <begin position="73"/>
        <end position="82"/>
    </location>
</feature>
<dbReference type="RefSeq" id="WP_394164499.1">
    <property type="nucleotide sequence ID" value="NZ_JBHGCJ010000017.1"/>
</dbReference>
<dbReference type="EMBL" id="JBHGCJ010000017">
    <property type="protein sequence ID" value="MFG6111130.1"/>
    <property type="molecule type" value="Genomic_DNA"/>
</dbReference>
<reference evidence="2 3" key="1">
    <citation type="submission" date="2024-09" db="EMBL/GenBank/DDBJ databases">
        <authorList>
            <consortium name="All-Russian atlas of soil microorganisms"/>
            <consortium name="as a basis for the search for new antimicrobial producers and enzymes with unique properties"/>
            <person name="Sokolova E.A."/>
            <person name="Voronina E.N."/>
        </authorList>
    </citation>
    <scope>NUCLEOTIDE SEQUENCE [LARGE SCALE GENOMIC DNA]</scope>
    <source>
        <strain evidence="2 3">AF-22b-331.1</strain>
    </source>
</reference>
<feature type="compositionally biased region" description="Low complexity" evidence="1">
    <location>
        <begin position="1"/>
        <end position="42"/>
    </location>
</feature>
<evidence type="ECO:0000313" key="2">
    <source>
        <dbReference type="EMBL" id="MFG6111130.1"/>
    </source>
</evidence>
<organism evidence="2 3">
    <name type="scientific">Stenotrophomonas nematodicola</name>
    <dbReference type="NCBI Taxonomy" id="2656746"/>
    <lineage>
        <taxon>Bacteria</taxon>
        <taxon>Pseudomonadati</taxon>
        <taxon>Pseudomonadota</taxon>
        <taxon>Gammaproteobacteria</taxon>
        <taxon>Lysobacterales</taxon>
        <taxon>Lysobacteraceae</taxon>
        <taxon>Stenotrophomonas</taxon>
    </lineage>
</organism>
<evidence type="ECO:0000256" key="1">
    <source>
        <dbReference type="SAM" id="MobiDB-lite"/>
    </source>
</evidence>
<accession>A0ABW7D1U7</accession>
<comment type="caution">
    <text evidence="2">The sequence shown here is derived from an EMBL/GenBank/DDBJ whole genome shotgun (WGS) entry which is preliminary data.</text>
</comment>
<keyword evidence="3" id="KW-1185">Reference proteome</keyword>
<dbReference type="Proteomes" id="UP001605261">
    <property type="component" value="Unassembled WGS sequence"/>
</dbReference>
<evidence type="ECO:0000313" key="3">
    <source>
        <dbReference type="Proteomes" id="UP001605261"/>
    </source>
</evidence>
<name>A0ABW7D1U7_9GAMM</name>
<feature type="region of interest" description="Disordered" evidence="1">
    <location>
        <begin position="1"/>
        <end position="82"/>
    </location>
</feature>
<proteinExistence type="predicted"/>